<gene>
    <name evidence="2" type="ORF">MMOR_25190</name>
</gene>
<accession>A0AAD1HCQ1</accession>
<keyword evidence="3" id="KW-1185">Reference proteome</keyword>
<feature type="transmembrane region" description="Helical" evidence="1">
    <location>
        <begin position="25"/>
        <end position="50"/>
    </location>
</feature>
<dbReference type="Proteomes" id="UP000466681">
    <property type="component" value="Chromosome"/>
</dbReference>
<dbReference type="AlphaFoldDB" id="A0AAD1HCQ1"/>
<evidence type="ECO:0000256" key="1">
    <source>
        <dbReference type="SAM" id="Phobius"/>
    </source>
</evidence>
<evidence type="ECO:0000313" key="2">
    <source>
        <dbReference type="EMBL" id="BBX01583.1"/>
    </source>
</evidence>
<dbReference type="EMBL" id="AP022560">
    <property type="protein sequence ID" value="BBX01583.1"/>
    <property type="molecule type" value="Genomic_DNA"/>
</dbReference>
<proteinExistence type="predicted"/>
<dbReference type="KEGG" id="mmor:MMOR_25190"/>
<sequence length="119" mass="13229">MADTHDPIDHFRTTHQHAGESFIDIYCWPGLLSIALGVISLMGGVAAAAYRHHDMVLTTGIVGALAIAGGIAWLVVEHHRVLRIEQHWLAEHPECRAAHRPELTRRRDPVLLNKHSVAQ</sequence>
<organism evidence="2 3">
    <name type="scientific">Mycolicibacterium moriokaense</name>
    <dbReference type="NCBI Taxonomy" id="39691"/>
    <lineage>
        <taxon>Bacteria</taxon>
        <taxon>Bacillati</taxon>
        <taxon>Actinomycetota</taxon>
        <taxon>Actinomycetes</taxon>
        <taxon>Mycobacteriales</taxon>
        <taxon>Mycobacteriaceae</taxon>
        <taxon>Mycolicibacterium</taxon>
    </lineage>
</organism>
<keyword evidence="1" id="KW-0812">Transmembrane</keyword>
<dbReference type="RefSeq" id="WP_083153437.1">
    <property type="nucleotide sequence ID" value="NZ_AP022560.1"/>
</dbReference>
<dbReference type="NCBIfam" id="NF041247">
    <property type="entry name" value="UsfY"/>
    <property type="match status" value="1"/>
</dbReference>
<keyword evidence="1" id="KW-1133">Transmembrane helix</keyword>
<protein>
    <submittedName>
        <fullName evidence="2">UsfY protein</fullName>
    </submittedName>
</protein>
<evidence type="ECO:0000313" key="3">
    <source>
        <dbReference type="Proteomes" id="UP000466681"/>
    </source>
</evidence>
<name>A0AAD1HCQ1_9MYCO</name>
<reference evidence="2 3" key="1">
    <citation type="journal article" date="2019" name="Emerg. Microbes Infect.">
        <title>Comprehensive subspecies identification of 175 nontuberculous mycobacteria species based on 7547 genomic profiles.</title>
        <authorList>
            <person name="Matsumoto Y."/>
            <person name="Kinjo T."/>
            <person name="Motooka D."/>
            <person name="Nabeya D."/>
            <person name="Jung N."/>
            <person name="Uechi K."/>
            <person name="Horii T."/>
            <person name="Iida T."/>
            <person name="Fujita J."/>
            <person name="Nakamura S."/>
        </authorList>
    </citation>
    <scope>NUCLEOTIDE SEQUENCE [LARGE SCALE GENOMIC DNA]</scope>
    <source>
        <strain evidence="2 3">JCM 6375</strain>
    </source>
</reference>
<feature type="transmembrane region" description="Helical" evidence="1">
    <location>
        <begin position="56"/>
        <end position="76"/>
    </location>
</feature>
<dbReference type="InterPro" id="IPR049606">
    <property type="entry name" value="UsfY-like"/>
</dbReference>
<keyword evidence="1" id="KW-0472">Membrane</keyword>